<evidence type="ECO:0000259" key="5">
    <source>
        <dbReference type="PROSITE" id="PS50111"/>
    </source>
</evidence>
<dbReference type="Gene3D" id="1.10.287.950">
    <property type="entry name" value="Methyl-accepting chemotaxis protein"/>
    <property type="match status" value="1"/>
</dbReference>
<dbReference type="Proteomes" id="UP000823914">
    <property type="component" value="Unassembled WGS sequence"/>
</dbReference>
<dbReference type="Pfam" id="PF12729">
    <property type="entry name" value="4HB_MCP_1"/>
    <property type="match status" value="1"/>
</dbReference>
<organism evidence="7 8">
    <name type="scientific">Candidatus Treponema excrementipullorum</name>
    <dbReference type="NCBI Taxonomy" id="2838768"/>
    <lineage>
        <taxon>Bacteria</taxon>
        <taxon>Pseudomonadati</taxon>
        <taxon>Spirochaetota</taxon>
        <taxon>Spirochaetia</taxon>
        <taxon>Spirochaetales</taxon>
        <taxon>Treponemataceae</taxon>
        <taxon>Treponema</taxon>
    </lineage>
</organism>
<comment type="similarity">
    <text evidence="2">Belongs to the methyl-accepting chemotaxis (MCP) protein family.</text>
</comment>
<dbReference type="AlphaFoldDB" id="A0A9E2NZD2"/>
<evidence type="ECO:0000256" key="3">
    <source>
        <dbReference type="PROSITE-ProRule" id="PRU00284"/>
    </source>
</evidence>
<dbReference type="InterPro" id="IPR024478">
    <property type="entry name" value="HlyB_4HB_MCP"/>
</dbReference>
<dbReference type="PROSITE" id="PS50111">
    <property type="entry name" value="CHEMOTAXIS_TRANSDUC_2"/>
    <property type="match status" value="1"/>
</dbReference>
<evidence type="ECO:0000313" key="8">
    <source>
        <dbReference type="Proteomes" id="UP000823914"/>
    </source>
</evidence>
<dbReference type="InterPro" id="IPR047347">
    <property type="entry name" value="YvaQ-like_sensor"/>
</dbReference>
<reference evidence="7" key="1">
    <citation type="journal article" date="2021" name="PeerJ">
        <title>Extensive microbial diversity within the chicken gut microbiome revealed by metagenomics and culture.</title>
        <authorList>
            <person name="Gilroy R."/>
            <person name="Ravi A."/>
            <person name="Getino M."/>
            <person name="Pursley I."/>
            <person name="Horton D.L."/>
            <person name="Alikhan N.F."/>
            <person name="Baker D."/>
            <person name="Gharbi K."/>
            <person name="Hall N."/>
            <person name="Watson M."/>
            <person name="Adriaenssens E.M."/>
            <person name="Foster-Nyarko E."/>
            <person name="Jarju S."/>
            <person name="Secka A."/>
            <person name="Antonio M."/>
            <person name="Oren A."/>
            <person name="Chaudhuri R.R."/>
            <person name="La Ragione R."/>
            <person name="Hildebrand F."/>
            <person name="Pallen M.J."/>
        </authorList>
    </citation>
    <scope>NUCLEOTIDE SEQUENCE</scope>
    <source>
        <strain evidence="7">Gambia15-2214</strain>
    </source>
</reference>
<dbReference type="Pfam" id="PF00015">
    <property type="entry name" value="MCPsignal"/>
    <property type="match status" value="1"/>
</dbReference>
<dbReference type="InterPro" id="IPR004090">
    <property type="entry name" value="Chemotax_Me-accpt_rcpt"/>
</dbReference>
<name>A0A9E2NZD2_9SPIR</name>
<evidence type="ECO:0000256" key="4">
    <source>
        <dbReference type="SAM" id="Phobius"/>
    </source>
</evidence>
<dbReference type="EMBL" id="JAHLFV010000205">
    <property type="protein sequence ID" value="MBU3850651.1"/>
    <property type="molecule type" value="Genomic_DNA"/>
</dbReference>
<dbReference type="GO" id="GO:0005886">
    <property type="term" value="C:plasma membrane"/>
    <property type="evidence" value="ECO:0007669"/>
    <property type="project" value="TreeGrafter"/>
</dbReference>
<evidence type="ECO:0000256" key="1">
    <source>
        <dbReference type="ARBA" id="ARBA00022500"/>
    </source>
</evidence>
<dbReference type="CDD" id="cd19411">
    <property type="entry name" value="MCP2201-like_sensor"/>
    <property type="match status" value="1"/>
</dbReference>
<dbReference type="InterPro" id="IPR003660">
    <property type="entry name" value="HAMP_dom"/>
</dbReference>
<keyword evidence="3" id="KW-0807">Transducer</keyword>
<keyword evidence="4" id="KW-0472">Membrane</keyword>
<protein>
    <submittedName>
        <fullName evidence="7">MCP four helix bundle domain-containing protein</fullName>
    </submittedName>
</protein>
<evidence type="ECO:0000313" key="7">
    <source>
        <dbReference type="EMBL" id="MBU3850651.1"/>
    </source>
</evidence>
<dbReference type="GO" id="GO:0006935">
    <property type="term" value="P:chemotaxis"/>
    <property type="evidence" value="ECO:0007669"/>
    <property type="project" value="UniProtKB-KW"/>
</dbReference>
<dbReference type="SMART" id="SM00283">
    <property type="entry name" value="MA"/>
    <property type="match status" value="1"/>
</dbReference>
<dbReference type="GO" id="GO:0004888">
    <property type="term" value="F:transmembrane signaling receptor activity"/>
    <property type="evidence" value="ECO:0007669"/>
    <property type="project" value="InterPro"/>
</dbReference>
<dbReference type="InterPro" id="IPR051310">
    <property type="entry name" value="MCP_chemotaxis"/>
</dbReference>
<dbReference type="Pfam" id="PF00672">
    <property type="entry name" value="HAMP"/>
    <property type="match status" value="1"/>
</dbReference>
<evidence type="ECO:0000256" key="2">
    <source>
        <dbReference type="ARBA" id="ARBA00029447"/>
    </source>
</evidence>
<keyword evidence="1" id="KW-0145">Chemotaxis</keyword>
<comment type="caution">
    <text evidence="7">The sequence shown here is derived from an EMBL/GenBank/DDBJ whole genome shotgun (WGS) entry which is preliminary data.</text>
</comment>
<feature type="domain" description="HAMP" evidence="6">
    <location>
        <begin position="214"/>
        <end position="268"/>
    </location>
</feature>
<dbReference type="PROSITE" id="PS50885">
    <property type="entry name" value="HAMP"/>
    <property type="match status" value="1"/>
</dbReference>
<sequence length="601" mass="66031">MKRKIKSKIILNAVVLLLMMIIIIVISIFQVDQINNTLTTINDINAQKQRYAINFRGSVHDRSIRVRDYVLLPPGEERDSVLTEILELEAFYLDSEKNLDKLIRSLEMLTDEKETQLLKEIDASKIQITPYVTEIINLCNKGMEATAQELLLDVARPAFQLWLDRINAFIDYQEAKNNDLTNQARSIASNFKILMLVIGTVAFCTGIFLSIVTIQSVKPLNQVAKALDDIAAGEGDLTAKINIKTKDEVGQVANNFNIFVATLHKIISVVKNSVEGLANASSGLTSSMDATQNALGKIHNNISKVTQQMGIQSEAVSDVSQSIQNINKNVTTLTEIIEHQTESVNASSQAVEQMVSNVHSITTALEKNEIQFSNLSQVSDTGFKKIAEVQEQVQNISVKSRSMSEANAVINSIANQTNLLAMNAAIEAAHAGEAGKGFSVVADEIRKLAENSSIQSKSISVGLKELVSAINEVVETSNILGHTFEDVRNAIDVVVNEQAGIRSIMETQQAGNMQVRTSFETIQKLNTDVHNGSLEMYQSSQKILKKTEDLVHITAEIDSTMTSMSANTQEIESSVETVVSLGKMTESGVKTVKSEIDRFIL</sequence>
<keyword evidence="4" id="KW-1133">Transmembrane helix</keyword>
<dbReference type="InterPro" id="IPR004089">
    <property type="entry name" value="MCPsignal_dom"/>
</dbReference>
<dbReference type="SUPFAM" id="SSF58104">
    <property type="entry name" value="Methyl-accepting chemotaxis protein (MCP) signaling domain"/>
    <property type="match status" value="1"/>
</dbReference>
<dbReference type="GO" id="GO:0007165">
    <property type="term" value="P:signal transduction"/>
    <property type="evidence" value="ECO:0007669"/>
    <property type="project" value="UniProtKB-KW"/>
</dbReference>
<evidence type="ECO:0000259" key="6">
    <source>
        <dbReference type="PROSITE" id="PS50885"/>
    </source>
</evidence>
<feature type="transmembrane region" description="Helical" evidence="4">
    <location>
        <begin position="9"/>
        <end position="29"/>
    </location>
</feature>
<dbReference type="PANTHER" id="PTHR43531:SF11">
    <property type="entry name" value="METHYL-ACCEPTING CHEMOTAXIS PROTEIN 3"/>
    <property type="match status" value="1"/>
</dbReference>
<gene>
    <name evidence="7" type="ORF">IAA16_08800</name>
</gene>
<reference evidence="7" key="2">
    <citation type="submission" date="2021-04" db="EMBL/GenBank/DDBJ databases">
        <authorList>
            <person name="Gilroy R."/>
        </authorList>
    </citation>
    <scope>NUCLEOTIDE SEQUENCE</scope>
    <source>
        <strain evidence="7">Gambia15-2214</strain>
    </source>
</reference>
<accession>A0A9E2NZD2</accession>
<feature type="domain" description="Methyl-accepting transducer" evidence="5">
    <location>
        <begin position="315"/>
        <end position="537"/>
    </location>
</feature>
<dbReference type="Gene3D" id="6.10.340.10">
    <property type="match status" value="1"/>
</dbReference>
<dbReference type="SMART" id="SM00304">
    <property type="entry name" value="HAMP"/>
    <property type="match status" value="1"/>
</dbReference>
<dbReference type="PANTHER" id="PTHR43531">
    <property type="entry name" value="PROTEIN ICFG"/>
    <property type="match status" value="1"/>
</dbReference>
<proteinExistence type="inferred from homology"/>
<keyword evidence="4" id="KW-0812">Transmembrane</keyword>
<dbReference type="CDD" id="cd06225">
    <property type="entry name" value="HAMP"/>
    <property type="match status" value="1"/>
</dbReference>
<feature type="transmembrane region" description="Helical" evidence="4">
    <location>
        <begin position="193"/>
        <end position="214"/>
    </location>
</feature>
<dbReference type="PRINTS" id="PR00260">
    <property type="entry name" value="CHEMTRNSDUCR"/>
</dbReference>